<keyword evidence="1" id="KW-0472">Membrane</keyword>
<organism evidence="2 3">
    <name type="scientific">Exserohilum turcicum (strain 28A)</name>
    <name type="common">Northern leaf blight fungus</name>
    <name type="synonym">Setosphaeria turcica</name>
    <dbReference type="NCBI Taxonomy" id="671987"/>
    <lineage>
        <taxon>Eukaryota</taxon>
        <taxon>Fungi</taxon>
        <taxon>Dikarya</taxon>
        <taxon>Ascomycota</taxon>
        <taxon>Pezizomycotina</taxon>
        <taxon>Dothideomycetes</taxon>
        <taxon>Pleosporomycetidae</taxon>
        <taxon>Pleosporales</taxon>
        <taxon>Pleosporineae</taxon>
        <taxon>Pleosporaceae</taxon>
        <taxon>Exserohilum</taxon>
    </lineage>
</organism>
<dbReference type="Proteomes" id="UP000016935">
    <property type="component" value="Unassembled WGS sequence"/>
</dbReference>
<accession>R0I7S4</accession>
<feature type="transmembrane region" description="Helical" evidence="1">
    <location>
        <begin position="91"/>
        <end position="115"/>
    </location>
</feature>
<keyword evidence="3" id="KW-1185">Reference proteome</keyword>
<evidence type="ECO:0000256" key="1">
    <source>
        <dbReference type="SAM" id="Phobius"/>
    </source>
</evidence>
<dbReference type="GeneID" id="19401869"/>
<dbReference type="EMBL" id="KB908866">
    <property type="protein sequence ID" value="EOA81595.1"/>
    <property type="molecule type" value="Genomic_DNA"/>
</dbReference>
<dbReference type="RefSeq" id="XP_008031014.1">
    <property type="nucleotide sequence ID" value="XM_008032823.1"/>
</dbReference>
<dbReference type="HOGENOM" id="CLU_2032044_0_0_1"/>
<keyword evidence="1" id="KW-0812">Transmembrane</keyword>
<dbReference type="AlphaFoldDB" id="R0I7S4"/>
<name>R0I7S4_EXST2</name>
<proteinExistence type="predicted"/>
<keyword evidence="1" id="KW-1133">Transmembrane helix</keyword>
<evidence type="ECO:0000313" key="3">
    <source>
        <dbReference type="Proteomes" id="UP000016935"/>
    </source>
</evidence>
<dbReference type="OrthoDB" id="3686095at2759"/>
<reference evidence="2 3" key="2">
    <citation type="journal article" date="2013" name="PLoS Genet.">
        <title>Comparative genome structure, secondary metabolite, and effector coding capacity across Cochliobolus pathogens.</title>
        <authorList>
            <person name="Condon B.J."/>
            <person name="Leng Y."/>
            <person name="Wu D."/>
            <person name="Bushley K.E."/>
            <person name="Ohm R.A."/>
            <person name="Otillar R."/>
            <person name="Martin J."/>
            <person name="Schackwitz W."/>
            <person name="Grimwood J."/>
            <person name="MohdZainudin N."/>
            <person name="Xue C."/>
            <person name="Wang R."/>
            <person name="Manning V.A."/>
            <person name="Dhillon B."/>
            <person name="Tu Z.J."/>
            <person name="Steffenson B.J."/>
            <person name="Salamov A."/>
            <person name="Sun H."/>
            <person name="Lowry S."/>
            <person name="LaButti K."/>
            <person name="Han J."/>
            <person name="Copeland A."/>
            <person name="Lindquist E."/>
            <person name="Barry K."/>
            <person name="Schmutz J."/>
            <person name="Baker S.E."/>
            <person name="Ciuffetti L.M."/>
            <person name="Grigoriev I.V."/>
            <person name="Zhong S."/>
            <person name="Turgeon B.G."/>
        </authorList>
    </citation>
    <scope>NUCLEOTIDE SEQUENCE [LARGE SCALE GENOMIC DNA]</scope>
    <source>
        <strain evidence="3">28A</strain>
    </source>
</reference>
<sequence length="123" mass="13473">MPLIPLTTTNAPPGGYRILSPYTDDDTTFANKTLCPRYAECDPTSAPPSPASVESLDMLDSTPWRRDYISLSSHRRASGNTLRARWKGNKLYATMMMVCLLLILAAAGSALAMYLSGRVEKSK</sequence>
<protein>
    <submittedName>
        <fullName evidence="2">Uncharacterized protein</fullName>
    </submittedName>
</protein>
<gene>
    <name evidence="2" type="ORF">SETTUDRAFT_181765</name>
</gene>
<evidence type="ECO:0000313" key="2">
    <source>
        <dbReference type="EMBL" id="EOA81595.1"/>
    </source>
</evidence>
<reference evidence="2 3" key="1">
    <citation type="journal article" date="2012" name="PLoS Pathog.">
        <title>Diverse lifestyles and strategies of plant pathogenesis encoded in the genomes of eighteen Dothideomycetes fungi.</title>
        <authorList>
            <person name="Ohm R.A."/>
            <person name="Feau N."/>
            <person name="Henrissat B."/>
            <person name="Schoch C.L."/>
            <person name="Horwitz B.A."/>
            <person name="Barry K.W."/>
            <person name="Condon B.J."/>
            <person name="Copeland A.C."/>
            <person name="Dhillon B."/>
            <person name="Glaser F."/>
            <person name="Hesse C.N."/>
            <person name="Kosti I."/>
            <person name="LaButti K."/>
            <person name="Lindquist E.A."/>
            <person name="Lucas S."/>
            <person name="Salamov A.A."/>
            <person name="Bradshaw R.E."/>
            <person name="Ciuffetti L."/>
            <person name="Hamelin R.C."/>
            <person name="Kema G.H.J."/>
            <person name="Lawrence C."/>
            <person name="Scott J.A."/>
            <person name="Spatafora J.W."/>
            <person name="Turgeon B.G."/>
            <person name="de Wit P.J.G.M."/>
            <person name="Zhong S."/>
            <person name="Goodwin S.B."/>
            <person name="Grigoriev I.V."/>
        </authorList>
    </citation>
    <scope>NUCLEOTIDE SEQUENCE [LARGE SCALE GENOMIC DNA]</scope>
    <source>
        <strain evidence="3">28A</strain>
    </source>
</reference>